<dbReference type="InterPro" id="IPR050109">
    <property type="entry name" value="HTH-type_TetR-like_transc_reg"/>
</dbReference>
<evidence type="ECO:0000256" key="3">
    <source>
        <dbReference type="ARBA" id="ARBA00023163"/>
    </source>
</evidence>
<organism evidence="6 7">
    <name type="scientific">Corynebacterium xerosis</name>
    <dbReference type="NCBI Taxonomy" id="1725"/>
    <lineage>
        <taxon>Bacteria</taxon>
        <taxon>Bacillati</taxon>
        <taxon>Actinomycetota</taxon>
        <taxon>Actinomycetes</taxon>
        <taxon>Mycobacteriales</taxon>
        <taxon>Corynebacteriaceae</taxon>
        <taxon>Corynebacterium</taxon>
    </lineage>
</organism>
<feature type="DNA-binding region" description="H-T-H motif" evidence="4">
    <location>
        <begin position="33"/>
        <end position="52"/>
    </location>
</feature>
<evidence type="ECO:0000259" key="5">
    <source>
        <dbReference type="PROSITE" id="PS50977"/>
    </source>
</evidence>
<dbReference type="SUPFAM" id="SSF46689">
    <property type="entry name" value="Homeodomain-like"/>
    <property type="match status" value="1"/>
</dbReference>
<gene>
    <name evidence="6" type="ORF">CJ204_09470</name>
</gene>
<evidence type="ECO:0000256" key="2">
    <source>
        <dbReference type="ARBA" id="ARBA00023125"/>
    </source>
</evidence>
<dbReference type="PANTHER" id="PTHR30055:SF234">
    <property type="entry name" value="HTH-TYPE TRANSCRIPTIONAL REGULATOR BETI"/>
    <property type="match status" value="1"/>
</dbReference>
<feature type="domain" description="HTH tetR-type" evidence="5">
    <location>
        <begin position="10"/>
        <end position="70"/>
    </location>
</feature>
<dbReference type="PRINTS" id="PR00455">
    <property type="entry name" value="HTHTETR"/>
</dbReference>
<evidence type="ECO:0000256" key="4">
    <source>
        <dbReference type="PROSITE-ProRule" id="PRU00335"/>
    </source>
</evidence>
<comment type="caution">
    <text evidence="6">The sequence shown here is derived from an EMBL/GenBank/DDBJ whole genome shotgun (WGS) entry which is preliminary data.</text>
</comment>
<protein>
    <submittedName>
        <fullName evidence="6">TetR/AcrR family transcriptional regulator</fullName>
    </submittedName>
</protein>
<evidence type="ECO:0000313" key="7">
    <source>
        <dbReference type="Proteomes" id="UP000235363"/>
    </source>
</evidence>
<dbReference type="AlphaFoldDB" id="A0A2N6SXC3"/>
<evidence type="ECO:0000256" key="1">
    <source>
        <dbReference type="ARBA" id="ARBA00023015"/>
    </source>
</evidence>
<proteinExistence type="predicted"/>
<keyword evidence="1" id="KW-0805">Transcription regulation</keyword>
<dbReference type="Gene3D" id="1.10.357.10">
    <property type="entry name" value="Tetracycline Repressor, domain 2"/>
    <property type="match status" value="1"/>
</dbReference>
<dbReference type="EMBL" id="PNHF01000022">
    <property type="protein sequence ID" value="PMC61723.1"/>
    <property type="molecule type" value="Genomic_DNA"/>
</dbReference>
<sequence length="191" mass="20956">MTMPNDAPQPDARTRILACSRELFSQRSFAHVSLRDIASAAGVSSALIIKHFHSREQLFERTVDFTDSSSALFSGPFDQLGMTSVLETISAPDNAPYSTIRVLTVTDGEESLGAIGRRIKEDLLHVLARRIAKEAPHASPSPDLRAQSAMAVLAGLSFMRRVGDVDFAAFDRTELIDHYAEIIQRIVDGEN</sequence>
<dbReference type="Proteomes" id="UP000235363">
    <property type="component" value="Unassembled WGS sequence"/>
</dbReference>
<evidence type="ECO:0000313" key="6">
    <source>
        <dbReference type="EMBL" id="PMC61723.1"/>
    </source>
</evidence>
<dbReference type="InterPro" id="IPR009057">
    <property type="entry name" value="Homeodomain-like_sf"/>
</dbReference>
<dbReference type="Pfam" id="PF00440">
    <property type="entry name" value="TetR_N"/>
    <property type="match status" value="1"/>
</dbReference>
<dbReference type="InterPro" id="IPR001647">
    <property type="entry name" value="HTH_TetR"/>
</dbReference>
<reference evidence="6 7" key="1">
    <citation type="submission" date="2017-09" db="EMBL/GenBank/DDBJ databases">
        <title>Bacterial strain isolated from the female urinary microbiota.</title>
        <authorList>
            <person name="Thomas-White K."/>
            <person name="Kumar N."/>
            <person name="Forster S."/>
            <person name="Putonti C."/>
            <person name="Lawley T."/>
            <person name="Wolfe A.J."/>
        </authorList>
    </citation>
    <scope>NUCLEOTIDE SEQUENCE [LARGE SCALE GENOMIC DNA]</scope>
    <source>
        <strain evidence="6 7">UMB0908</strain>
    </source>
</reference>
<dbReference type="SUPFAM" id="SSF48498">
    <property type="entry name" value="Tetracyclin repressor-like, C-terminal domain"/>
    <property type="match status" value="1"/>
</dbReference>
<dbReference type="PROSITE" id="PS50977">
    <property type="entry name" value="HTH_TETR_2"/>
    <property type="match status" value="1"/>
</dbReference>
<dbReference type="Pfam" id="PF17920">
    <property type="entry name" value="TetR_C_16"/>
    <property type="match status" value="1"/>
</dbReference>
<keyword evidence="3" id="KW-0804">Transcription</keyword>
<dbReference type="GO" id="GO:0003700">
    <property type="term" value="F:DNA-binding transcription factor activity"/>
    <property type="evidence" value="ECO:0007669"/>
    <property type="project" value="TreeGrafter"/>
</dbReference>
<name>A0A2N6SXC3_9CORY</name>
<dbReference type="InterPro" id="IPR041678">
    <property type="entry name" value="TetR_C_16"/>
</dbReference>
<dbReference type="InterPro" id="IPR036271">
    <property type="entry name" value="Tet_transcr_reg_TetR-rel_C_sf"/>
</dbReference>
<dbReference type="PANTHER" id="PTHR30055">
    <property type="entry name" value="HTH-TYPE TRANSCRIPTIONAL REGULATOR RUTR"/>
    <property type="match status" value="1"/>
</dbReference>
<dbReference type="GO" id="GO:0000976">
    <property type="term" value="F:transcription cis-regulatory region binding"/>
    <property type="evidence" value="ECO:0007669"/>
    <property type="project" value="TreeGrafter"/>
</dbReference>
<keyword evidence="2 4" id="KW-0238">DNA-binding</keyword>
<accession>A0A2N6SXC3</accession>
<dbReference type="RefSeq" id="WP_102213773.1">
    <property type="nucleotide sequence ID" value="NZ_PNHF01000022.1"/>
</dbReference>